<protein>
    <submittedName>
        <fullName evidence="2">Hypothetical_protein</fullName>
    </submittedName>
</protein>
<dbReference type="AlphaFoldDB" id="A0AA86PC58"/>
<evidence type="ECO:0000313" key="1">
    <source>
        <dbReference type="EMBL" id="CAI9935843.1"/>
    </source>
</evidence>
<evidence type="ECO:0000313" key="2">
    <source>
        <dbReference type="EMBL" id="CAL6035702.1"/>
    </source>
</evidence>
<dbReference type="EMBL" id="CAXDID020000132">
    <property type="protein sequence ID" value="CAL6035702.1"/>
    <property type="molecule type" value="Genomic_DNA"/>
</dbReference>
<gene>
    <name evidence="1" type="ORF">HINF_LOCUS23488</name>
    <name evidence="2" type="ORF">HINF_LOCUS36054</name>
</gene>
<reference evidence="2 3" key="2">
    <citation type="submission" date="2024-07" db="EMBL/GenBank/DDBJ databases">
        <authorList>
            <person name="Akdeniz Z."/>
        </authorList>
    </citation>
    <scope>NUCLEOTIDE SEQUENCE [LARGE SCALE GENOMIC DNA]</scope>
</reference>
<accession>A0AA86PC58</accession>
<sequence>MLFEIPDNYKQLSKLSQLAKSQASFKTASFNLSSSTTNQQQVQENMHCQTELHNECKNRIRVVVQNAEHTIQLIELNIECNRNEIFEISAQIEILNEYQQLITFYVKDKFYDRVNAIIQQEINNKSKQQFQIAKSNNITQEQCKQLNLNLDLSSDSLVDLQFDIELQEPHSTVQPTQLVQNQQYQEQRNTILQLASNALYSKQYSSIIQSNQLNYYQQIQNEKKKLQMQLNHLIALESRISPPLIIPGDRLVTIFLNNLTDYSGSLLTDCLQVLGYKPLQIQQQIQLICSEGELISLIALLNQIQIEQQFLNYSVQVLANKITVQMKTFSDLYLNIFKKHFEDYFENAFGVEGGNNVQVQIFNKNIEIVCSSNQIKVVMEAIDIEVDGRKLVYTIQ</sequence>
<dbReference type="EMBL" id="CATOUU010000627">
    <property type="protein sequence ID" value="CAI9935843.1"/>
    <property type="molecule type" value="Genomic_DNA"/>
</dbReference>
<evidence type="ECO:0000313" key="3">
    <source>
        <dbReference type="Proteomes" id="UP001642409"/>
    </source>
</evidence>
<organism evidence="1">
    <name type="scientific">Hexamita inflata</name>
    <dbReference type="NCBI Taxonomy" id="28002"/>
    <lineage>
        <taxon>Eukaryota</taxon>
        <taxon>Metamonada</taxon>
        <taxon>Diplomonadida</taxon>
        <taxon>Hexamitidae</taxon>
        <taxon>Hexamitinae</taxon>
        <taxon>Hexamita</taxon>
    </lineage>
</organism>
<name>A0AA86PC58_9EUKA</name>
<proteinExistence type="predicted"/>
<reference evidence="1" key="1">
    <citation type="submission" date="2023-06" db="EMBL/GenBank/DDBJ databases">
        <authorList>
            <person name="Kurt Z."/>
        </authorList>
    </citation>
    <scope>NUCLEOTIDE SEQUENCE</scope>
</reference>
<comment type="caution">
    <text evidence="1">The sequence shown here is derived from an EMBL/GenBank/DDBJ whole genome shotgun (WGS) entry which is preliminary data.</text>
</comment>
<keyword evidence="3" id="KW-1185">Reference proteome</keyword>
<dbReference type="Proteomes" id="UP001642409">
    <property type="component" value="Unassembled WGS sequence"/>
</dbReference>